<dbReference type="SUPFAM" id="SSF50249">
    <property type="entry name" value="Nucleic acid-binding proteins"/>
    <property type="match status" value="1"/>
</dbReference>
<evidence type="ECO:0000256" key="2">
    <source>
        <dbReference type="ARBA" id="ARBA00022679"/>
    </source>
</evidence>
<evidence type="ECO:0000256" key="5">
    <source>
        <dbReference type="SAM" id="MobiDB-lite"/>
    </source>
</evidence>
<feature type="compositionally biased region" description="Basic residues" evidence="5">
    <location>
        <begin position="261"/>
        <end position="270"/>
    </location>
</feature>
<feature type="binding site" evidence="4">
    <location>
        <position position="350"/>
    </location>
    <ligand>
        <name>S-adenosyl-L-methionine</name>
        <dbReference type="ChEBI" id="CHEBI:59789"/>
    </ligand>
</feature>
<feature type="binding site" evidence="4">
    <location>
        <position position="397"/>
    </location>
    <ligand>
        <name>S-adenosyl-L-methionine</name>
        <dbReference type="ChEBI" id="CHEBI:59789"/>
    </ligand>
</feature>
<dbReference type="Pfam" id="PF05958">
    <property type="entry name" value="tRNA_U5-meth_tr"/>
    <property type="match status" value="1"/>
</dbReference>
<dbReference type="PANTHER" id="PTHR11061">
    <property type="entry name" value="RNA M5U METHYLTRANSFERASE"/>
    <property type="match status" value="1"/>
</dbReference>
<proteinExistence type="inferred from homology"/>
<keyword evidence="3 4" id="KW-0949">S-adenosyl-L-methionine</keyword>
<evidence type="ECO:0000256" key="3">
    <source>
        <dbReference type="ARBA" id="ARBA00022691"/>
    </source>
</evidence>
<dbReference type="InterPro" id="IPR030391">
    <property type="entry name" value="MeTrfase_TrmA_CS"/>
</dbReference>
<evidence type="ECO:0000256" key="4">
    <source>
        <dbReference type="PROSITE-ProRule" id="PRU01024"/>
    </source>
</evidence>
<sequence>MTEPSVPAASPERARPPSWVGRRFEAVVGPVAHGGHFVVRHEGRVVFVRHALPGETVEVRVTEDAGGSFCRADAVRVVVAAAERVDPPCRYAHPGGCGGCDFQHISVAAQRALKAAVVMEQFERLAAVTIAVEVAELPPGPIASAEADAVADAAGLGWRRRVRYASTPDGRLGLHEHRSSQVVPLDRCLIAAPGVGDNELLGLPFVLAPGEATVDEVELAVDDDAEVVAVTASLARTATGAGGPGGPGRRSGQGRPDRRGKTGRARRSARRQLSGPHRQHYRVDGIEYEVSPGGFWQTHPSAAETFVRTGLALTSPNPGETVLDLYAGAGLFTAAFARRVGAEGRILGLEGDQRAAADGAANVARWPHAELRASAVTASAVQAAAEELTGPSLLVLDPPRTGAGREIMRAVLATRARAVLYVACDPAALARDVRTALDAGWALTALRAFDAFPMTHHVECLALLTPPR</sequence>
<dbReference type="SUPFAM" id="SSF53335">
    <property type="entry name" value="S-adenosyl-L-methionine-dependent methyltransferases"/>
    <property type="match status" value="1"/>
</dbReference>
<feature type="active site" description="Nucleophile" evidence="4">
    <location>
        <position position="424"/>
    </location>
</feature>
<dbReference type="Gene3D" id="2.40.50.1070">
    <property type="match status" value="1"/>
</dbReference>
<dbReference type="RefSeq" id="WP_249769051.1">
    <property type="nucleotide sequence ID" value="NZ_CP097332.1"/>
</dbReference>
<evidence type="ECO:0000259" key="6">
    <source>
        <dbReference type="PROSITE" id="PS50926"/>
    </source>
</evidence>
<dbReference type="PANTHER" id="PTHR11061:SF30">
    <property type="entry name" value="TRNA (URACIL(54)-C(5))-METHYLTRANSFERASE"/>
    <property type="match status" value="1"/>
</dbReference>
<keyword evidence="2 4" id="KW-0808">Transferase</keyword>
<dbReference type="InterPro" id="IPR029063">
    <property type="entry name" value="SAM-dependent_MTases_sf"/>
</dbReference>
<organism evidence="7 8">
    <name type="scientific">Jatrophihabitans telluris</name>
    <dbReference type="NCBI Taxonomy" id="2038343"/>
    <lineage>
        <taxon>Bacteria</taxon>
        <taxon>Bacillati</taxon>
        <taxon>Actinomycetota</taxon>
        <taxon>Actinomycetes</taxon>
        <taxon>Jatrophihabitantales</taxon>
        <taxon>Jatrophihabitantaceae</taxon>
        <taxon>Jatrophihabitans</taxon>
    </lineage>
</organism>
<dbReference type="PROSITE" id="PS01231">
    <property type="entry name" value="TRMA_2"/>
    <property type="match status" value="1"/>
</dbReference>
<feature type="compositionally biased region" description="Gly residues" evidence="5">
    <location>
        <begin position="240"/>
        <end position="251"/>
    </location>
</feature>
<dbReference type="PROSITE" id="PS51687">
    <property type="entry name" value="SAM_MT_RNA_M5U"/>
    <property type="match status" value="1"/>
</dbReference>
<dbReference type="PROSITE" id="PS50926">
    <property type="entry name" value="TRAM"/>
    <property type="match status" value="1"/>
</dbReference>
<comment type="similarity">
    <text evidence="4">Belongs to the class I-like SAM-binding methyltransferase superfamily. RNA M5U methyltransferase family.</text>
</comment>
<feature type="domain" description="TRAM" evidence="6">
    <location>
        <begin position="17"/>
        <end position="76"/>
    </location>
</feature>
<dbReference type="EMBL" id="CP097332">
    <property type="protein sequence ID" value="UQX86697.1"/>
    <property type="molecule type" value="Genomic_DNA"/>
</dbReference>
<dbReference type="InterPro" id="IPR012340">
    <property type="entry name" value="NA-bd_OB-fold"/>
</dbReference>
<evidence type="ECO:0000313" key="8">
    <source>
        <dbReference type="Proteomes" id="UP001056336"/>
    </source>
</evidence>
<dbReference type="Proteomes" id="UP001056336">
    <property type="component" value="Chromosome"/>
</dbReference>
<reference evidence="7" key="2">
    <citation type="submission" date="2022-05" db="EMBL/GenBank/DDBJ databases">
        <authorList>
            <person name="Kim J.-S."/>
            <person name="Lee K."/>
            <person name="Suh M."/>
            <person name="Eom M."/>
            <person name="Kim J.-S."/>
            <person name="Kim D.-S."/>
            <person name="Ko S.-H."/>
            <person name="Shin Y."/>
            <person name="Lee J.-S."/>
        </authorList>
    </citation>
    <scope>NUCLEOTIDE SEQUENCE</scope>
    <source>
        <strain evidence="7">N237</strain>
    </source>
</reference>
<feature type="binding site" evidence="4">
    <location>
        <position position="297"/>
    </location>
    <ligand>
        <name>S-adenosyl-L-methionine</name>
        <dbReference type="ChEBI" id="CHEBI:59789"/>
    </ligand>
</feature>
<accession>A0ABY4QUD8</accession>
<reference evidence="7" key="1">
    <citation type="journal article" date="2018" name="Int. J. Syst. Evol. Microbiol.">
        <title>Jatrophihabitans telluris sp. nov., isolated from sediment soil of lava forest wetlands and the emended description of the genus Jatrophihabitans.</title>
        <authorList>
            <person name="Lee K.C."/>
            <person name="Suh M.K."/>
            <person name="Eom M.K."/>
            <person name="Kim K.K."/>
            <person name="Kim J.S."/>
            <person name="Kim D.S."/>
            <person name="Ko S.H."/>
            <person name="Shin Y.K."/>
            <person name="Lee J.S."/>
        </authorList>
    </citation>
    <scope>NUCLEOTIDE SEQUENCE</scope>
    <source>
        <strain evidence="7">N237</strain>
    </source>
</reference>
<feature type="region of interest" description="Disordered" evidence="5">
    <location>
        <begin position="237"/>
        <end position="278"/>
    </location>
</feature>
<feature type="binding site" evidence="4">
    <location>
        <position position="326"/>
    </location>
    <ligand>
        <name>S-adenosyl-L-methionine</name>
        <dbReference type="ChEBI" id="CHEBI:59789"/>
    </ligand>
</feature>
<gene>
    <name evidence="7" type="ORF">M6D93_10270</name>
</gene>
<keyword evidence="8" id="KW-1185">Reference proteome</keyword>
<evidence type="ECO:0000313" key="7">
    <source>
        <dbReference type="EMBL" id="UQX86697.1"/>
    </source>
</evidence>
<dbReference type="Gene3D" id="2.40.50.140">
    <property type="entry name" value="Nucleic acid-binding proteins"/>
    <property type="match status" value="1"/>
</dbReference>
<name>A0ABY4QUD8_9ACTN</name>
<protein>
    <submittedName>
        <fullName evidence="7">TRAM domain-containing protein</fullName>
    </submittedName>
</protein>
<keyword evidence="1 4" id="KW-0489">Methyltransferase</keyword>
<dbReference type="Pfam" id="PF01938">
    <property type="entry name" value="TRAM"/>
    <property type="match status" value="1"/>
</dbReference>
<dbReference type="Gene3D" id="3.40.50.150">
    <property type="entry name" value="Vaccinia Virus protein VP39"/>
    <property type="match status" value="1"/>
</dbReference>
<dbReference type="InterPro" id="IPR010280">
    <property type="entry name" value="U5_MeTrfase_fam"/>
</dbReference>
<evidence type="ECO:0000256" key="1">
    <source>
        <dbReference type="ARBA" id="ARBA00022603"/>
    </source>
</evidence>
<dbReference type="InterPro" id="IPR002792">
    <property type="entry name" value="TRAM_dom"/>
</dbReference>